<feature type="domain" description="Thioredoxin" evidence="2">
    <location>
        <begin position="50"/>
        <end position="185"/>
    </location>
</feature>
<dbReference type="InterPro" id="IPR036249">
    <property type="entry name" value="Thioredoxin-like_sf"/>
</dbReference>
<gene>
    <name evidence="3" type="ORF">PWN146_05367</name>
</gene>
<dbReference type="InterPro" id="IPR014109">
    <property type="entry name" value="Thiol-disulphide_isomerase_rbB"/>
</dbReference>
<dbReference type="AlphaFoldDB" id="A0A1C3HNJ4"/>
<protein>
    <recommendedName>
        <fullName evidence="2">Thioredoxin domain-containing protein</fullName>
    </recommendedName>
</protein>
<organism evidence="3">
    <name type="scientific">Serratia marcescens</name>
    <dbReference type="NCBI Taxonomy" id="615"/>
    <lineage>
        <taxon>Bacteria</taxon>
        <taxon>Pseudomonadati</taxon>
        <taxon>Pseudomonadota</taxon>
        <taxon>Gammaproteobacteria</taxon>
        <taxon>Enterobacterales</taxon>
        <taxon>Yersiniaceae</taxon>
        <taxon>Serratia</taxon>
    </lineage>
</organism>
<dbReference type="InterPro" id="IPR013766">
    <property type="entry name" value="Thioredoxin_domain"/>
</dbReference>
<sequence>MTTRKRWSVLAAVLLVVATVAQAGLRDELQALEQGKPDALSLGDAGRVSPVAGVQGKDKTAVAPRRGRVDYRLRDGRSINIAQWQVVHFIRSDCPYCHQFNPVLRAVSAQLNLPVFVYSFDGKGDATFPDVLPANDTVINDFFAELPKATPTDFLVNRETLVAIPLSQGAISDEVLKQRIDESFAMALRMGVL</sequence>
<dbReference type="Pfam" id="PF13728">
    <property type="entry name" value="TraF"/>
    <property type="match status" value="1"/>
</dbReference>
<reference evidence="3" key="1">
    <citation type="submission" date="2016-05" db="EMBL/GenBank/DDBJ databases">
        <authorList>
            <person name="Lavstsen T."/>
            <person name="Jespersen J.S."/>
        </authorList>
    </citation>
    <scope>NUCLEOTIDE SEQUENCE</scope>
    <source>
        <strain evidence="3">PWN146_assembly</strain>
    </source>
</reference>
<keyword evidence="1" id="KW-0732">Signal</keyword>
<dbReference type="InterPro" id="IPR039555">
    <property type="entry name" value="TraF/TrbB"/>
</dbReference>
<dbReference type="SUPFAM" id="SSF52833">
    <property type="entry name" value="Thioredoxin-like"/>
    <property type="match status" value="1"/>
</dbReference>
<feature type="signal peptide" evidence="1">
    <location>
        <begin position="1"/>
        <end position="23"/>
    </location>
</feature>
<dbReference type="PROSITE" id="PS51352">
    <property type="entry name" value="THIOREDOXIN_2"/>
    <property type="match status" value="1"/>
</dbReference>
<name>A0A1C3HNJ4_SERMA</name>
<accession>A0A1C3HNJ4</accession>
<dbReference type="NCBIfam" id="TIGR02738">
    <property type="entry name" value="TrbB"/>
    <property type="match status" value="1"/>
</dbReference>
<proteinExistence type="predicted"/>
<dbReference type="Gene3D" id="3.40.30.10">
    <property type="entry name" value="Glutaredoxin"/>
    <property type="match status" value="1"/>
</dbReference>
<evidence type="ECO:0000256" key="1">
    <source>
        <dbReference type="SAM" id="SignalP"/>
    </source>
</evidence>
<dbReference type="RefSeq" id="WP_172690016.1">
    <property type="nucleotide sequence ID" value="NZ_LT575492.1"/>
</dbReference>
<dbReference type="EMBL" id="LT575492">
    <property type="protein sequence ID" value="SAY46598.1"/>
    <property type="molecule type" value="Genomic_DNA"/>
</dbReference>
<evidence type="ECO:0000313" key="3">
    <source>
        <dbReference type="EMBL" id="SAY46598.1"/>
    </source>
</evidence>
<evidence type="ECO:0000259" key="2">
    <source>
        <dbReference type="PROSITE" id="PS51352"/>
    </source>
</evidence>
<feature type="chain" id="PRO_5008675354" description="Thioredoxin domain-containing protein" evidence="1">
    <location>
        <begin position="24"/>
        <end position="193"/>
    </location>
</feature>